<organism evidence="3 4">
    <name type="scientific">Desmophyllum pertusum</name>
    <dbReference type="NCBI Taxonomy" id="174260"/>
    <lineage>
        <taxon>Eukaryota</taxon>
        <taxon>Metazoa</taxon>
        <taxon>Cnidaria</taxon>
        <taxon>Anthozoa</taxon>
        <taxon>Hexacorallia</taxon>
        <taxon>Scleractinia</taxon>
        <taxon>Caryophylliina</taxon>
        <taxon>Caryophylliidae</taxon>
        <taxon>Desmophyllum</taxon>
    </lineage>
</organism>
<protein>
    <recommendedName>
        <fullName evidence="2">MDN2-binding protein C-terminal domain-containing protein</fullName>
    </recommendedName>
</protein>
<dbReference type="Pfam" id="PF14920">
    <property type="entry name" value="MTBP_C"/>
    <property type="match status" value="2"/>
</dbReference>
<proteinExistence type="predicted"/>
<evidence type="ECO:0000313" key="4">
    <source>
        <dbReference type="Proteomes" id="UP001163046"/>
    </source>
</evidence>
<name>A0A9W9YEN7_9CNID</name>
<evidence type="ECO:0000259" key="2">
    <source>
        <dbReference type="Pfam" id="PF14920"/>
    </source>
</evidence>
<keyword evidence="4" id="KW-1185">Reference proteome</keyword>
<dbReference type="Proteomes" id="UP001163046">
    <property type="component" value="Unassembled WGS sequence"/>
</dbReference>
<dbReference type="AlphaFoldDB" id="A0A9W9YEN7"/>
<feature type="domain" description="MDN2-binding protein C-terminal" evidence="2">
    <location>
        <begin position="199"/>
        <end position="318"/>
    </location>
</feature>
<sequence length="319" mass="36630">MISTKWKFLREKREQLLRDGKEHQLEAVNRDVLLQDTSELSLSPSKWPERAWLMKNDPNATVKDTHAGDTTQHFPLLTSVSSLSIQDILEKFRMDGTPVRKDLVPVQPREDSTLNDRYIQISTTRSADEVKGKCYPEALATSYHGIEYCLDDREAISKDSQLTHVQSSHVKLETLSSCVQTDHKPLESRRTRTVTKATKNDKKQNLMKLSVPLTKAGAAVKGRKPTSLIGRSLKRKSPEEKKPTVATKRKREEPPAEEESNVSQKNEDNNKETRSERHKRRLRQVVQKTLEENGIDSNHSFYKSCTERLYTLCKSFLKM</sequence>
<gene>
    <name evidence="3" type="ORF">OS493_010040</name>
</gene>
<feature type="compositionally biased region" description="Basic and acidic residues" evidence="1">
    <location>
        <begin position="265"/>
        <end position="275"/>
    </location>
</feature>
<dbReference type="GO" id="GO:0007089">
    <property type="term" value="P:traversing start control point of mitotic cell cycle"/>
    <property type="evidence" value="ECO:0007669"/>
    <property type="project" value="TreeGrafter"/>
</dbReference>
<comment type="caution">
    <text evidence="3">The sequence shown here is derived from an EMBL/GenBank/DDBJ whole genome shotgun (WGS) entry which is preliminary data.</text>
</comment>
<dbReference type="PANTHER" id="PTHR14382:SF1">
    <property type="entry name" value="MDM2-BINDING PROTEIN"/>
    <property type="match status" value="1"/>
</dbReference>
<evidence type="ECO:0000313" key="3">
    <source>
        <dbReference type="EMBL" id="KAJ7337184.1"/>
    </source>
</evidence>
<dbReference type="GO" id="GO:0031396">
    <property type="term" value="P:regulation of protein ubiquitination"/>
    <property type="evidence" value="ECO:0007669"/>
    <property type="project" value="InterPro"/>
</dbReference>
<feature type="region of interest" description="Disordered" evidence="1">
    <location>
        <begin position="181"/>
        <end position="283"/>
    </location>
</feature>
<feature type="domain" description="MDN2-binding protein C-terminal" evidence="2">
    <location>
        <begin position="129"/>
        <end position="180"/>
    </location>
</feature>
<dbReference type="EMBL" id="MU827781">
    <property type="protein sequence ID" value="KAJ7337184.1"/>
    <property type="molecule type" value="Genomic_DNA"/>
</dbReference>
<dbReference type="GO" id="GO:0034501">
    <property type="term" value="P:protein localization to kinetochore"/>
    <property type="evidence" value="ECO:0007669"/>
    <property type="project" value="TreeGrafter"/>
</dbReference>
<feature type="compositionally biased region" description="Basic and acidic residues" evidence="1">
    <location>
        <begin position="181"/>
        <end position="190"/>
    </location>
</feature>
<dbReference type="PANTHER" id="PTHR14382">
    <property type="entry name" value="MDM2-BINDING PROTEIN"/>
    <property type="match status" value="1"/>
</dbReference>
<evidence type="ECO:0000256" key="1">
    <source>
        <dbReference type="SAM" id="MobiDB-lite"/>
    </source>
</evidence>
<dbReference type="InterPro" id="IPR029418">
    <property type="entry name" value="MTBP_C"/>
</dbReference>
<accession>A0A9W9YEN7</accession>
<reference evidence="3" key="1">
    <citation type="submission" date="2023-01" db="EMBL/GenBank/DDBJ databases">
        <title>Genome assembly of the deep-sea coral Lophelia pertusa.</title>
        <authorList>
            <person name="Herrera S."/>
            <person name="Cordes E."/>
        </authorList>
    </citation>
    <scope>NUCLEOTIDE SEQUENCE</scope>
    <source>
        <strain evidence="3">USNM1676648</strain>
        <tissue evidence="3">Polyp</tissue>
    </source>
</reference>
<dbReference type="GO" id="GO:0000776">
    <property type="term" value="C:kinetochore"/>
    <property type="evidence" value="ECO:0007669"/>
    <property type="project" value="TreeGrafter"/>
</dbReference>
<dbReference type="OrthoDB" id="5983595at2759"/>
<dbReference type="InterPro" id="IPR039061">
    <property type="entry name" value="MTBP"/>
</dbReference>